<comment type="caution">
    <text evidence="1">The sequence shown here is derived from an EMBL/GenBank/DDBJ whole genome shotgun (WGS) entry which is preliminary data.</text>
</comment>
<sequence length="136" mass="15470">MTAGTVPILRLPPLFPNPSGGATLRKKAYAAGVKSVTLKGRVWKFHSDIPTFRTAAVFCLKGRFGPFRIDRVNTILCVDLLYHDQHLNGNRVVAKFFVAYQELLDELNDTRLQLIYSFRFLLTHNGFNELCTRSRV</sequence>
<protein>
    <submittedName>
        <fullName evidence="1">Uncharacterized protein</fullName>
    </submittedName>
</protein>
<name>A0A4Y2ATG3_ARAVE</name>
<keyword evidence="2" id="KW-1185">Reference proteome</keyword>
<evidence type="ECO:0000313" key="2">
    <source>
        <dbReference type="Proteomes" id="UP000499080"/>
    </source>
</evidence>
<dbReference type="AlphaFoldDB" id="A0A4Y2ATG3"/>
<proteinExistence type="predicted"/>
<evidence type="ECO:0000313" key="1">
    <source>
        <dbReference type="EMBL" id="GBL82475.1"/>
    </source>
</evidence>
<gene>
    <name evidence="1" type="ORF">AVEN_252602_1</name>
</gene>
<dbReference type="EMBL" id="BGPR01000028">
    <property type="protein sequence ID" value="GBL82475.1"/>
    <property type="molecule type" value="Genomic_DNA"/>
</dbReference>
<reference evidence="1 2" key="1">
    <citation type="journal article" date="2019" name="Sci. Rep.">
        <title>Orb-weaving spider Araneus ventricosus genome elucidates the spidroin gene catalogue.</title>
        <authorList>
            <person name="Kono N."/>
            <person name="Nakamura H."/>
            <person name="Ohtoshi R."/>
            <person name="Moran D.A.P."/>
            <person name="Shinohara A."/>
            <person name="Yoshida Y."/>
            <person name="Fujiwara M."/>
            <person name="Mori M."/>
            <person name="Tomita M."/>
            <person name="Arakawa K."/>
        </authorList>
    </citation>
    <scope>NUCLEOTIDE SEQUENCE [LARGE SCALE GENOMIC DNA]</scope>
</reference>
<accession>A0A4Y2ATG3</accession>
<organism evidence="1 2">
    <name type="scientific">Araneus ventricosus</name>
    <name type="common">Orbweaver spider</name>
    <name type="synonym">Epeira ventricosa</name>
    <dbReference type="NCBI Taxonomy" id="182803"/>
    <lineage>
        <taxon>Eukaryota</taxon>
        <taxon>Metazoa</taxon>
        <taxon>Ecdysozoa</taxon>
        <taxon>Arthropoda</taxon>
        <taxon>Chelicerata</taxon>
        <taxon>Arachnida</taxon>
        <taxon>Araneae</taxon>
        <taxon>Araneomorphae</taxon>
        <taxon>Entelegynae</taxon>
        <taxon>Araneoidea</taxon>
        <taxon>Araneidae</taxon>
        <taxon>Araneus</taxon>
    </lineage>
</organism>
<dbReference type="Proteomes" id="UP000499080">
    <property type="component" value="Unassembled WGS sequence"/>
</dbReference>